<evidence type="ECO:0000313" key="4">
    <source>
        <dbReference type="Proteomes" id="UP000460435"/>
    </source>
</evidence>
<accession>A0A7K3MBG1</accession>
<dbReference type="EMBL" id="WLZY01000011">
    <property type="protein sequence ID" value="NDL60357.1"/>
    <property type="molecule type" value="Genomic_DNA"/>
</dbReference>
<dbReference type="AlphaFoldDB" id="A0A7K3MBG1"/>
<evidence type="ECO:0000313" key="3">
    <source>
        <dbReference type="EMBL" id="NDL60357.1"/>
    </source>
</evidence>
<evidence type="ECO:0000256" key="2">
    <source>
        <dbReference type="SAM" id="SignalP"/>
    </source>
</evidence>
<dbReference type="NCBIfam" id="NF037995">
    <property type="entry name" value="TRAP_S1"/>
    <property type="match status" value="1"/>
</dbReference>
<dbReference type="Proteomes" id="UP000460435">
    <property type="component" value="Unassembled WGS sequence"/>
</dbReference>
<comment type="caution">
    <text evidence="3">The sequence shown here is derived from an EMBL/GenBank/DDBJ whole genome shotgun (WGS) entry which is preliminary data.</text>
</comment>
<proteinExistence type="predicted"/>
<dbReference type="InterPro" id="IPR038404">
    <property type="entry name" value="TRAP_DctP_sf"/>
</dbReference>
<dbReference type="Gene3D" id="3.40.190.170">
    <property type="entry name" value="Bacterial extracellular solute-binding protein, family 7"/>
    <property type="match status" value="1"/>
</dbReference>
<organism evidence="3 4">
    <name type="scientific">Phytoactinopolyspora mesophila</name>
    <dbReference type="NCBI Taxonomy" id="2650750"/>
    <lineage>
        <taxon>Bacteria</taxon>
        <taxon>Bacillati</taxon>
        <taxon>Actinomycetota</taxon>
        <taxon>Actinomycetes</taxon>
        <taxon>Jiangellales</taxon>
        <taxon>Jiangellaceae</taxon>
        <taxon>Phytoactinopolyspora</taxon>
    </lineage>
</organism>
<dbReference type="Pfam" id="PF03480">
    <property type="entry name" value="DctP"/>
    <property type="match status" value="1"/>
</dbReference>
<protein>
    <submittedName>
        <fullName evidence="3">C4-dicarboxylate ABC transporter substrate-binding protein</fullName>
    </submittedName>
</protein>
<keyword evidence="4" id="KW-1185">Reference proteome</keyword>
<feature type="chain" id="PRO_5029745237" evidence="2">
    <location>
        <begin position="31"/>
        <end position="364"/>
    </location>
</feature>
<dbReference type="PANTHER" id="PTHR33376:SF15">
    <property type="entry name" value="BLL6794 PROTEIN"/>
    <property type="match status" value="1"/>
</dbReference>
<dbReference type="RefSeq" id="WP_162453062.1">
    <property type="nucleotide sequence ID" value="NZ_WLZY01000011.1"/>
</dbReference>
<reference evidence="3 4" key="1">
    <citation type="submission" date="2019-11" db="EMBL/GenBank/DDBJ databases">
        <authorList>
            <person name="Li X.-J."/>
            <person name="Feng X.-M."/>
        </authorList>
    </citation>
    <scope>NUCLEOTIDE SEQUENCE [LARGE SCALE GENOMIC DNA]</scope>
    <source>
        <strain evidence="3 4">XMNu-373</strain>
    </source>
</reference>
<dbReference type="PANTHER" id="PTHR33376">
    <property type="match status" value="1"/>
</dbReference>
<dbReference type="PROSITE" id="PS51257">
    <property type="entry name" value="PROKAR_LIPOPROTEIN"/>
    <property type="match status" value="1"/>
</dbReference>
<dbReference type="CDD" id="cd13665">
    <property type="entry name" value="PBP2_TRAP_Dctp3_4"/>
    <property type="match status" value="1"/>
</dbReference>
<dbReference type="InterPro" id="IPR018389">
    <property type="entry name" value="DctP_fam"/>
</dbReference>
<gene>
    <name evidence="3" type="ORF">F7O44_25095</name>
</gene>
<dbReference type="GO" id="GO:0055085">
    <property type="term" value="P:transmembrane transport"/>
    <property type="evidence" value="ECO:0007669"/>
    <property type="project" value="InterPro"/>
</dbReference>
<name>A0A7K3MBG1_9ACTN</name>
<sequence>MKRSTLVRGRLVAGLAAVAMLAACGDGAIASGGDGDGESESVGDEDTAEISLRYAFFAPAASFPAVQMEEWAERLNERTDGQISVELFPGGTLLGAGDIYDGVSGGIADVGLDSPAYDVGRFPLSSVVSLPVGFANAKVASRTLLDLLDEFEPQEFAGYEIITAFTTEPARLQSDRPVSSRDDLAGLEVRGSGAGVPALQALGASPVGMPMPEVAEGLQTGVINGYVSSREVLQDFGLAEQVGYVSDYAFGVSNTFVAVMDEDKFAALPDDVKAEIQGLRQEMMEFASGYHDDENVGGALEWAEAEHDLEVVQLDEGEEEAWDEILSELITAWADDVEGNGFDPQEVFNRMTELQEQYTAEFGD</sequence>
<feature type="signal peptide" evidence="2">
    <location>
        <begin position="1"/>
        <end position="30"/>
    </location>
</feature>
<keyword evidence="1 2" id="KW-0732">Signal</keyword>
<evidence type="ECO:0000256" key="1">
    <source>
        <dbReference type="ARBA" id="ARBA00022729"/>
    </source>
</evidence>